<gene>
    <name evidence="1" type="ORF">LCGC14_0348800</name>
</gene>
<proteinExistence type="predicted"/>
<dbReference type="EMBL" id="LAZR01000260">
    <property type="protein sequence ID" value="KKN78588.1"/>
    <property type="molecule type" value="Genomic_DNA"/>
</dbReference>
<sequence length="53" mass="5842">MVNDMLWLAKSEHGLVKLEQTPLDLSDEVKALFGFFEALAEDHKVALTIAGQA</sequence>
<protein>
    <submittedName>
        <fullName evidence="1">Uncharacterized protein</fullName>
    </submittedName>
</protein>
<organism evidence="1">
    <name type="scientific">marine sediment metagenome</name>
    <dbReference type="NCBI Taxonomy" id="412755"/>
    <lineage>
        <taxon>unclassified sequences</taxon>
        <taxon>metagenomes</taxon>
        <taxon>ecological metagenomes</taxon>
    </lineage>
</organism>
<dbReference type="AlphaFoldDB" id="A0A0F9WJF8"/>
<evidence type="ECO:0000313" key="1">
    <source>
        <dbReference type="EMBL" id="KKN78588.1"/>
    </source>
</evidence>
<name>A0A0F9WJF8_9ZZZZ</name>
<reference evidence="1" key="1">
    <citation type="journal article" date="2015" name="Nature">
        <title>Complex archaea that bridge the gap between prokaryotes and eukaryotes.</title>
        <authorList>
            <person name="Spang A."/>
            <person name="Saw J.H."/>
            <person name="Jorgensen S.L."/>
            <person name="Zaremba-Niedzwiedzka K."/>
            <person name="Martijn J."/>
            <person name="Lind A.E."/>
            <person name="van Eijk R."/>
            <person name="Schleper C."/>
            <person name="Guy L."/>
            <person name="Ettema T.J."/>
        </authorList>
    </citation>
    <scope>NUCLEOTIDE SEQUENCE</scope>
</reference>
<comment type="caution">
    <text evidence="1">The sequence shown here is derived from an EMBL/GenBank/DDBJ whole genome shotgun (WGS) entry which is preliminary data.</text>
</comment>
<accession>A0A0F9WJF8</accession>